<evidence type="ECO:0000259" key="5">
    <source>
        <dbReference type="Pfam" id="PF13086"/>
    </source>
</evidence>
<dbReference type="GO" id="GO:0032574">
    <property type="term" value="F:5'-3' RNA helicase activity"/>
    <property type="evidence" value="ECO:0007669"/>
    <property type="project" value="InterPro"/>
</dbReference>
<dbReference type="GO" id="GO:0005737">
    <property type="term" value="C:cytoplasm"/>
    <property type="evidence" value="ECO:0007669"/>
    <property type="project" value="UniProtKB-SubCell"/>
</dbReference>
<reference evidence="7 8" key="1">
    <citation type="submission" date="2016-07" db="EMBL/GenBank/DDBJ databases">
        <title>Pervasive Adenine N6-methylation of Active Genes in Fungi.</title>
        <authorList>
            <consortium name="DOE Joint Genome Institute"/>
            <person name="Mondo S.J."/>
            <person name="Dannebaum R.O."/>
            <person name="Kuo R.C."/>
            <person name="Labutti K."/>
            <person name="Haridas S."/>
            <person name="Kuo A."/>
            <person name="Salamov A."/>
            <person name="Ahrendt S.R."/>
            <person name="Lipzen A."/>
            <person name="Sullivan W."/>
            <person name="Andreopoulos W.B."/>
            <person name="Clum A."/>
            <person name="Lindquist E."/>
            <person name="Daum C."/>
            <person name="Ramamoorthy G.K."/>
            <person name="Gryganskyi A."/>
            <person name="Culley D."/>
            <person name="Magnuson J.K."/>
            <person name="James T.Y."/>
            <person name="O'Malley M.A."/>
            <person name="Stajich J.E."/>
            <person name="Spatafora J.W."/>
            <person name="Visel A."/>
            <person name="Grigoriev I.V."/>
        </authorList>
    </citation>
    <scope>NUCLEOTIDE SEQUENCE [LARGE SCALE GENOMIC DNA]</scope>
    <source>
        <strain evidence="7 8">62-1032</strain>
    </source>
</reference>
<feature type="compositionally biased region" description="Low complexity" evidence="4">
    <location>
        <begin position="893"/>
        <end position="907"/>
    </location>
</feature>
<dbReference type="CDD" id="cd18808">
    <property type="entry name" value="SF1_C_Upf1"/>
    <property type="match status" value="1"/>
</dbReference>
<comment type="subcellular location">
    <subcellularLocation>
        <location evidence="1">Cytoplasm</location>
    </subcellularLocation>
</comment>
<dbReference type="GO" id="GO:0016787">
    <property type="term" value="F:hydrolase activity"/>
    <property type="evidence" value="ECO:0007669"/>
    <property type="project" value="UniProtKB-KW"/>
</dbReference>
<dbReference type="GO" id="GO:0003723">
    <property type="term" value="F:RNA binding"/>
    <property type="evidence" value="ECO:0007669"/>
    <property type="project" value="InterPro"/>
</dbReference>
<feature type="compositionally biased region" description="Low complexity" evidence="4">
    <location>
        <begin position="29"/>
        <end position="42"/>
    </location>
</feature>
<evidence type="ECO:0000259" key="6">
    <source>
        <dbReference type="Pfam" id="PF13087"/>
    </source>
</evidence>
<feature type="region of interest" description="Disordered" evidence="4">
    <location>
        <begin position="1"/>
        <end position="55"/>
    </location>
</feature>
<keyword evidence="8" id="KW-1185">Reference proteome</keyword>
<dbReference type="Proteomes" id="UP000193467">
    <property type="component" value="Unassembled WGS sequence"/>
</dbReference>
<dbReference type="SUPFAM" id="SSF52540">
    <property type="entry name" value="P-loop containing nucleoside triphosphate hydrolases"/>
    <property type="match status" value="1"/>
</dbReference>
<dbReference type="Pfam" id="PF13086">
    <property type="entry name" value="AAA_11"/>
    <property type="match status" value="1"/>
</dbReference>
<gene>
    <name evidence="7" type="ORF">BCR35DRAFT_301052</name>
</gene>
<proteinExistence type="predicted"/>
<dbReference type="InterPro" id="IPR027417">
    <property type="entry name" value="P-loop_NTPase"/>
</dbReference>
<dbReference type="PANTHER" id="PTHR45418:SF1">
    <property type="entry name" value="CANCER_TESTIS ANTIGEN 55"/>
    <property type="match status" value="1"/>
</dbReference>
<organism evidence="7 8">
    <name type="scientific">Leucosporidium creatinivorum</name>
    <dbReference type="NCBI Taxonomy" id="106004"/>
    <lineage>
        <taxon>Eukaryota</taxon>
        <taxon>Fungi</taxon>
        <taxon>Dikarya</taxon>
        <taxon>Basidiomycota</taxon>
        <taxon>Pucciniomycotina</taxon>
        <taxon>Microbotryomycetes</taxon>
        <taxon>Leucosporidiales</taxon>
        <taxon>Leucosporidium</taxon>
    </lineage>
</organism>
<evidence type="ECO:0000256" key="2">
    <source>
        <dbReference type="ARBA" id="ARBA00022490"/>
    </source>
</evidence>
<sequence>MARKKGVPNVRNQGSRSRGGEESPPPVDLQPAPVQLQLQPQQLAPPPSALPPQPIHTYYATPSLPPPPPVAPVYQHVEPRPVALPDLNGRGPRLPPGLDLFAEIYQPVWLRNVNDGPFAHYFQRSPAEATWIVYESYINALFPVPFARKLAMLEDHHRKLVIKKLITVQPPPLQLRQPISSRIIPQRPGALPPSALSPPRPMASPIPFSLERQLRTHLPELSPSTYAEFWVPLQTVEYAAIDKQLRHARLFKAPLTRLPPLPPTPASPTPPILYVLQAPSIREGWPNVDLCDVLEIRQLRPEQQAWQGLVFEATVWGVNRAKGEVVLRCDALRGYEETLIFNVSWKVQDRIFLHWRRATETLDHAMNPTVAGLQKDKSITETWLFPSPEDIHEEPEELSDDEWPSFDPSLNEEQQNAVKSILWGKHTVPFLISGPPGTGKTKTLVEAVLQLLKKHPTTHILVCGASGPSADTLAMRLRRELSPNELFRLNAPSRPFTEVRDELLPYCYSEGDRFTLPPAEILLSKRVICCTVLDASLLLASRCSNHDLSSLQLHILHTIHPQTPIPLTKPHFGFLLIDEAAQATEPDLACALSIVTTDHGICSPAHVTICGDSRQLGPVIVSQEARGLGLDVSLLERLAEREVYSSHPCARRNKRRNPNVRWTLGTPFVDLTKNYRSATPILMLPSTLFYNETLEPFAPPEVHTSPLHSWSSLPNQGWPILFKGVAGDDLPIDEGASFYNEEEVQLVTSYILSLVGRNTPHGTLLAREVSVISPFREQVWRIRLALRAVGLHDVDVGSVEALQGAENRVVIISAVRSTGLRWLPPDRAQSRGLIHEPKRFNVAMTRAKELLIVIGNPNTLTIDPYWQAFYNFCLRNSCYSGPRLARPQPVHHSSQSTTSTLTQTTASNGSSTTLYSAATPDSQAQDNDGEEELDERFATAGVEAVSRLEMEWHAANGGVKDGRSSKEREKSDFDILVGRMVGVTFEEE</sequence>
<dbReference type="Pfam" id="PF13087">
    <property type="entry name" value="AAA_12"/>
    <property type="match status" value="1"/>
</dbReference>
<evidence type="ECO:0000256" key="3">
    <source>
        <dbReference type="ARBA" id="ARBA00023158"/>
    </source>
</evidence>
<dbReference type="InParanoid" id="A0A1Y2FXF2"/>
<dbReference type="GO" id="GO:0031047">
    <property type="term" value="P:regulatory ncRNA-mediated gene silencing"/>
    <property type="evidence" value="ECO:0007669"/>
    <property type="project" value="UniProtKB-KW"/>
</dbReference>
<keyword evidence="7" id="KW-0378">Hydrolase</keyword>
<dbReference type="InterPro" id="IPR041679">
    <property type="entry name" value="DNA2/NAM7-like_C"/>
</dbReference>
<dbReference type="InterPro" id="IPR026122">
    <property type="entry name" value="MOV-10/SDE3_DEXXQ/H-box"/>
</dbReference>
<protein>
    <submittedName>
        <fullName evidence="7">p-loop containing nucleoside triphosphate hydrolase protein</fullName>
    </submittedName>
</protein>
<name>A0A1Y2FXF2_9BASI</name>
<dbReference type="OrthoDB" id="6513042at2759"/>
<feature type="compositionally biased region" description="Pro residues" evidence="4">
    <location>
        <begin position="43"/>
        <end position="54"/>
    </location>
</feature>
<dbReference type="EMBL" id="MCGR01000008">
    <property type="protein sequence ID" value="ORY88737.1"/>
    <property type="molecule type" value="Genomic_DNA"/>
</dbReference>
<dbReference type="CDD" id="cd18038">
    <property type="entry name" value="DEXXQc_Helz-like"/>
    <property type="match status" value="1"/>
</dbReference>
<comment type="caution">
    <text evidence="7">The sequence shown here is derived from an EMBL/GenBank/DDBJ whole genome shotgun (WGS) entry which is preliminary data.</text>
</comment>
<evidence type="ECO:0000313" key="7">
    <source>
        <dbReference type="EMBL" id="ORY88737.1"/>
    </source>
</evidence>
<evidence type="ECO:0000313" key="8">
    <source>
        <dbReference type="Proteomes" id="UP000193467"/>
    </source>
</evidence>
<dbReference type="STRING" id="106004.A0A1Y2FXF2"/>
<keyword evidence="3" id="KW-0943">RNA-mediated gene silencing</keyword>
<dbReference type="AlphaFoldDB" id="A0A1Y2FXF2"/>
<dbReference type="PANTHER" id="PTHR45418">
    <property type="entry name" value="CANCER/TESTIS ANTIGEN 55"/>
    <property type="match status" value="1"/>
</dbReference>
<feature type="region of interest" description="Disordered" evidence="4">
    <location>
        <begin position="885"/>
        <end position="931"/>
    </location>
</feature>
<evidence type="ECO:0000256" key="4">
    <source>
        <dbReference type="SAM" id="MobiDB-lite"/>
    </source>
</evidence>
<feature type="domain" description="DNA2/NAM7 helicase-like C-terminal" evidence="6">
    <location>
        <begin position="666"/>
        <end position="857"/>
    </location>
</feature>
<feature type="compositionally biased region" description="Polar residues" evidence="4">
    <location>
        <begin position="908"/>
        <end position="926"/>
    </location>
</feature>
<dbReference type="InterPro" id="IPR047187">
    <property type="entry name" value="SF1_C_Upf1"/>
</dbReference>
<keyword evidence="2" id="KW-0963">Cytoplasm</keyword>
<dbReference type="InterPro" id="IPR041677">
    <property type="entry name" value="DNA2/NAM7_AAA_11"/>
</dbReference>
<evidence type="ECO:0000256" key="1">
    <source>
        <dbReference type="ARBA" id="ARBA00004496"/>
    </source>
</evidence>
<feature type="domain" description="DNA2/NAM7 helicase helicase" evidence="5">
    <location>
        <begin position="410"/>
        <end position="493"/>
    </location>
</feature>
<dbReference type="Gene3D" id="3.40.50.300">
    <property type="entry name" value="P-loop containing nucleotide triphosphate hydrolases"/>
    <property type="match status" value="2"/>
</dbReference>
<accession>A0A1Y2FXF2</accession>